<evidence type="ECO:0000313" key="1">
    <source>
        <dbReference type="EMBL" id="PWK60673.1"/>
    </source>
</evidence>
<dbReference type="Pfam" id="PF12096">
    <property type="entry name" value="DUF3572"/>
    <property type="match status" value="1"/>
</dbReference>
<keyword evidence="2" id="KW-1185">Reference proteome</keyword>
<dbReference type="RefSeq" id="WP_342767633.1">
    <property type="nucleotide sequence ID" value="NZ_QGGW01000004.1"/>
</dbReference>
<dbReference type="Proteomes" id="UP000245708">
    <property type="component" value="Unassembled WGS sequence"/>
</dbReference>
<sequence>MNEDLAETRALGVLGWIAAEERLLPVFLGATGTTESDLRARAAEPVFLAAVMDFLMLDDAWVVDCAAALGFRPEEVLQIRAALPGGDLPHWT</sequence>
<dbReference type="InterPro" id="IPR021955">
    <property type="entry name" value="DUF3572"/>
</dbReference>
<dbReference type="AlphaFoldDB" id="A0A316GI32"/>
<accession>A0A316GI32</accession>
<name>A0A316GI32_9RHOB</name>
<proteinExistence type="predicted"/>
<comment type="caution">
    <text evidence="1">The sequence shown here is derived from an EMBL/GenBank/DDBJ whole genome shotgun (WGS) entry which is preliminary data.</text>
</comment>
<protein>
    <submittedName>
        <fullName evidence="1">Uncharacterized protein DUF3572</fullName>
    </submittedName>
</protein>
<organism evidence="1 2">
    <name type="scientific">Roseicyclus mahoneyensis</name>
    <dbReference type="NCBI Taxonomy" id="164332"/>
    <lineage>
        <taxon>Bacteria</taxon>
        <taxon>Pseudomonadati</taxon>
        <taxon>Pseudomonadota</taxon>
        <taxon>Alphaproteobacteria</taxon>
        <taxon>Rhodobacterales</taxon>
        <taxon>Roseobacteraceae</taxon>
        <taxon>Roseicyclus</taxon>
    </lineage>
</organism>
<reference evidence="1 2" key="1">
    <citation type="submission" date="2018-05" db="EMBL/GenBank/DDBJ databases">
        <title>Genomic Encyclopedia of Type Strains, Phase IV (KMG-IV): sequencing the most valuable type-strain genomes for metagenomic binning, comparative biology and taxonomic classification.</title>
        <authorList>
            <person name="Goeker M."/>
        </authorList>
    </citation>
    <scope>NUCLEOTIDE SEQUENCE [LARGE SCALE GENOMIC DNA]</scope>
    <source>
        <strain evidence="1 2">DSM 16097</strain>
    </source>
</reference>
<dbReference type="EMBL" id="QGGW01000004">
    <property type="protein sequence ID" value="PWK60673.1"/>
    <property type="molecule type" value="Genomic_DNA"/>
</dbReference>
<gene>
    <name evidence="1" type="ORF">C7455_104311</name>
</gene>
<evidence type="ECO:0000313" key="2">
    <source>
        <dbReference type="Proteomes" id="UP000245708"/>
    </source>
</evidence>